<accession>A0ABR0LY64</accession>
<comment type="caution">
    <text evidence="2">The sequence shown here is derived from an EMBL/GenBank/DDBJ whole genome shotgun (WGS) entry which is preliminary data.</text>
</comment>
<feature type="compositionally biased region" description="Pro residues" evidence="1">
    <location>
        <begin position="366"/>
        <end position="390"/>
    </location>
</feature>
<evidence type="ECO:0000313" key="2">
    <source>
        <dbReference type="EMBL" id="KAK5256363.1"/>
    </source>
</evidence>
<name>A0ABR0LY64_9PEZI</name>
<keyword evidence="3" id="KW-1185">Reference proteome</keyword>
<sequence length="588" mass="63654">MKTPDVSAAPPPSEFSELPEEHEPEDKATAHQPYTPMKERPTFRNPSSVRAMQMTSPPPFDHFSSPRSAPRYKFSTPSRNGTPRSTRSHSAIMQPRPLPRTQSTKKEHPLVLLHVALLPILSPYSMSSMQAVLPPHIIDNYNVLRAKTSDTVLQRGILIPHPRAEYELLEERLLESLELRVPRILKCGHFHHPSSSPYGSDSTCGDGDDDSDTLHESCSEDGHIDADTDADPDLCATCNGRVKDGRHGTGAGTKRWELRIYAANGLMRAGAWAAAWSEMERVDVEIGPWIPEELRRELDERRVEEEEEAGRAMELERQLAREERWREERDRERAREGAAVPSTRTGSLAARLERATSPTPVYAAPRAPPPPQTQAAPPRPPPEAPTPTLPSKPRATSPLPSAFRRDEVPLTVLLRNYVYLLTRNRRNVALFALSLGAAFLAASPWSSTRASAQPSALGGSVSAPTQPQAPFSRPSDARSAPQAGAGVPRCLADGVVEALLTAAAVGDGSASATGVVTTTVYGCYEHCPLVGLWAASSTTSTTTTTTTTAAAAAVFNVQETGTPSAATERSDAAFEDAMEMRLGGGLDA</sequence>
<evidence type="ECO:0000256" key="1">
    <source>
        <dbReference type="SAM" id="MobiDB-lite"/>
    </source>
</evidence>
<protein>
    <recommendedName>
        <fullName evidence="4">Pathway-specific nitrogen regulator</fullName>
    </recommendedName>
</protein>
<organism evidence="2 3">
    <name type="scientific">Cryomyces antarcticus</name>
    <dbReference type="NCBI Taxonomy" id="329879"/>
    <lineage>
        <taxon>Eukaryota</taxon>
        <taxon>Fungi</taxon>
        <taxon>Dikarya</taxon>
        <taxon>Ascomycota</taxon>
        <taxon>Pezizomycotina</taxon>
        <taxon>Dothideomycetes</taxon>
        <taxon>Dothideomycetes incertae sedis</taxon>
        <taxon>Cryomyces</taxon>
    </lineage>
</organism>
<feature type="region of interest" description="Disordered" evidence="1">
    <location>
        <begin position="193"/>
        <end position="231"/>
    </location>
</feature>
<feature type="compositionally biased region" description="Basic and acidic residues" evidence="1">
    <location>
        <begin position="212"/>
        <end position="226"/>
    </location>
</feature>
<evidence type="ECO:0000313" key="3">
    <source>
        <dbReference type="Proteomes" id="UP001357485"/>
    </source>
</evidence>
<proteinExistence type="predicted"/>
<feature type="region of interest" description="Disordered" evidence="1">
    <location>
        <begin position="306"/>
        <end position="402"/>
    </location>
</feature>
<feature type="compositionally biased region" description="Basic and acidic residues" evidence="1">
    <location>
        <begin position="19"/>
        <end position="29"/>
    </location>
</feature>
<feature type="compositionally biased region" description="Basic and acidic residues" evidence="1">
    <location>
        <begin position="306"/>
        <end position="336"/>
    </location>
</feature>
<gene>
    <name evidence="2" type="ORF">LTR16_003422</name>
</gene>
<dbReference type="Proteomes" id="UP001357485">
    <property type="component" value="Unassembled WGS sequence"/>
</dbReference>
<feature type="region of interest" description="Disordered" evidence="1">
    <location>
        <begin position="1"/>
        <end position="104"/>
    </location>
</feature>
<dbReference type="EMBL" id="JAVRRA010008564">
    <property type="protein sequence ID" value="KAK5256363.1"/>
    <property type="molecule type" value="Genomic_DNA"/>
</dbReference>
<evidence type="ECO:0008006" key="4">
    <source>
        <dbReference type="Google" id="ProtNLM"/>
    </source>
</evidence>
<feature type="region of interest" description="Disordered" evidence="1">
    <location>
        <begin position="451"/>
        <end position="484"/>
    </location>
</feature>
<reference evidence="2 3" key="1">
    <citation type="submission" date="2023-08" db="EMBL/GenBank/DDBJ databases">
        <title>Black Yeasts Isolated from many extreme environments.</title>
        <authorList>
            <person name="Coleine C."/>
            <person name="Stajich J.E."/>
            <person name="Selbmann L."/>
        </authorList>
    </citation>
    <scope>NUCLEOTIDE SEQUENCE [LARGE SCALE GENOMIC DNA]</scope>
    <source>
        <strain evidence="2 3">CCFEE 536</strain>
    </source>
</reference>
<feature type="compositionally biased region" description="Polar residues" evidence="1">
    <location>
        <begin position="44"/>
        <end position="55"/>
    </location>
</feature>
<feature type="compositionally biased region" description="Polar residues" evidence="1">
    <location>
        <begin position="75"/>
        <end position="91"/>
    </location>
</feature>